<evidence type="ECO:0000259" key="4">
    <source>
        <dbReference type="Pfam" id="PF00542"/>
    </source>
</evidence>
<evidence type="ECO:0000256" key="2">
    <source>
        <dbReference type="ARBA" id="ARBA00022980"/>
    </source>
</evidence>
<keyword evidence="7" id="KW-1185">Reference proteome</keyword>
<evidence type="ECO:0000256" key="1">
    <source>
        <dbReference type="ARBA" id="ARBA00007197"/>
    </source>
</evidence>
<feature type="domain" description="Large ribosomal subunit protein bL12 oligomerization" evidence="5">
    <location>
        <begin position="49"/>
        <end position="98"/>
    </location>
</feature>
<accession>A0A2R5GJA5</accession>
<proteinExistence type="inferred from homology"/>
<dbReference type="SUPFAM" id="SSF54736">
    <property type="entry name" value="ClpS-like"/>
    <property type="match status" value="1"/>
</dbReference>
<feature type="domain" description="Large ribosomal subunit protein bL12 C-terminal" evidence="4">
    <location>
        <begin position="117"/>
        <end position="181"/>
    </location>
</feature>
<dbReference type="OrthoDB" id="250175at2759"/>
<dbReference type="EMBL" id="BEYU01000076">
    <property type="protein sequence ID" value="GBG30399.1"/>
    <property type="molecule type" value="Genomic_DNA"/>
</dbReference>
<reference evidence="6 7" key="1">
    <citation type="submission" date="2017-12" db="EMBL/GenBank/DDBJ databases">
        <title>Sequencing, de novo assembly and annotation of complete genome of a new Thraustochytrid species, strain FCC1311.</title>
        <authorList>
            <person name="Sedici K."/>
            <person name="Godart F."/>
            <person name="Aiese Cigliano R."/>
            <person name="Sanseverino W."/>
            <person name="Barakat M."/>
            <person name="Ortet P."/>
            <person name="Marechal E."/>
            <person name="Cagnac O."/>
            <person name="Amato A."/>
        </authorList>
    </citation>
    <scope>NUCLEOTIDE SEQUENCE [LARGE SCALE GENOMIC DNA]</scope>
</reference>
<evidence type="ECO:0000259" key="5">
    <source>
        <dbReference type="Pfam" id="PF16320"/>
    </source>
</evidence>
<dbReference type="Proteomes" id="UP000241890">
    <property type="component" value="Unassembled WGS sequence"/>
</dbReference>
<dbReference type="SUPFAM" id="SSF48300">
    <property type="entry name" value="Ribosomal protein L7/12, oligomerisation (N-terminal) domain"/>
    <property type="match status" value="1"/>
</dbReference>
<keyword evidence="3" id="KW-0687">Ribonucleoprotein</keyword>
<dbReference type="Pfam" id="PF16320">
    <property type="entry name" value="Ribosomal_L12_N"/>
    <property type="match status" value="1"/>
</dbReference>
<comment type="caution">
    <text evidence="6">The sequence shown here is derived from an EMBL/GenBank/DDBJ whole genome shotgun (WGS) entry which is preliminary data.</text>
</comment>
<organism evidence="6 7">
    <name type="scientific">Hondaea fermentalgiana</name>
    <dbReference type="NCBI Taxonomy" id="2315210"/>
    <lineage>
        <taxon>Eukaryota</taxon>
        <taxon>Sar</taxon>
        <taxon>Stramenopiles</taxon>
        <taxon>Bigyra</taxon>
        <taxon>Labyrinthulomycetes</taxon>
        <taxon>Thraustochytrida</taxon>
        <taxon>Thraustochytriidae</taxon>
        <taxon>Hondaea</taxon>
    </lineage>
</organism>
<dbReference type="CDD" id="cd00387">
    <property type="entry name" value="Ribosomal_L7_L12"/>
    <property type="match status" value="1"/>
</dbReference>
<dbReference type="Gene3D" id="3.30.1390.10">
    <property type="match status" value="1"/>
</dbReference>
<dbReference type="InterPro" id="IPR000206">
    <property type="entry name" value="Ribosomal_bL12"/>
</dbReference>
<dbReference type="InterPro" id="IPR008932">
    <property type="entry name" value="Ribosomal_bL12_oligo"/>
</dbReference>
<evidence type="ECO:0000313" key="7">
    <source>
        <dbReference type="Proteomes" id="UP000241890"/>
    </source>
</evidence>
<dbReference type="AlphaFoldDB" id="A0A2R5GJA5"/>
<dbReference type="Pfam" id="PF00542">
    <property type="entry name" value="Ribosomal_L12"/>
    <property type="match status" value="1"/>
</dbReference>
<sequence length="183" mass="19120">MLGSLRHGAVAAVRRQRQNVVVRQSVQAAWARGFSDAAEAPKEVSPAVAKIVDDIVALNLLEVSELVEQLNTRLNLPDMPAGGMMMPMGAMPATGGAASADAAEEAAPVEEIKPIVNIQLDSFDASGKIKIIKEVKNLAGLGLKEAKAAVEGAPGVIMSDIKREEAEEIIKTLEGLGAKASMV</sequence>
<dbReference type="PANTHER" id="PTHR45987">
    <property type="entry name" value="39S RIBOSOMAL PROTEIN L12"/>
    <property type="match status" value="1"/>
</dbReference>
<dbReference type="PANTHER" id="PTHR45987:SF4">
    <property type="entry name" value="LARGE RIBOSOMAL SUBUNIT PROTEIN BL12M"/>
    <property type="match status" value="1"/>
</dbReference>
<name>A0A2R5GJA5_9STRA</name>
<dbReference type="GO" id="GO:0006412">
    <property type="term" value="P:translation"/>
    <property type="evidence" value="ECO:0007669"/>
    <property type="project" value="InterPro"/>
</dbReference>
<dbReference type="InterPro" id="IPR013823">
    <property type="entry name" value="Ribosomal_bL12_C"/>
</dbReference>
<keyword evidence="2 6" id="KW-0689">Ribosomal protein</keyword>
<evidence type="ECO:0000256" key="3">
    <source>
        <dbReference type="ARBA" id="ARBA00023274"/>
    </source>
</evidence>
<comment type="similarity">
    <text evidence="1">Belongs to the bacterial ribosomal protein bL12 family.</text>
</comment>
<dbReference type="GO" id="GO:0005762">
    <property type="term" value="C:mitochondrial large ribosomal subunit"/>
    <property type="evidence" value="ECO:0007669"/>
    <property type="project" value="TreeGrafter"/>
</dbReference>
<dbReference type="InterPro" id="IPR036235">
    <property type="entry name" value="Ribosomal_bL12_oligo_N_sf"/>
</dbReference>
<protein>
    <submittedName>
        <fullName evidence="6">39S ribosomal protein L12, mitochondrial</fullName>
    </submittedName>
</protein>
<dbReference type="Gene3D" id="1.20.5.710">
    <property type="entry name" value="Single helix bin"/>
    <property type="match status" value="1"/>
</dbReference>
<dbReference type="InterPro" id="IPR014719">
    <property type="entry name" value="Ribosomal_bL12_C/ClpS-like"/>
</dbReference>
<dbReference type="GO" id="GO:0003735">
    <property type="term" value="F:structural constituent of ribosome"/>
    <property type="evidence" value="ECO:0007669"/>
    <property type="project" value="InterPro"/>
</dbReference>
<gene>
    <name evidence="6" type="ORF">FCC1311_066182</name>
</gene>
<dbReference type="InParanoid" id="A0A2R5GJA5"/>
<evidence type="ECO:0000313" key="6">
    <source>
        <dbReference type="EMBL" id="GBG30399.1"/>
    </source>
</evidence>
<dbReference type="GO" id="GO:0003729">
    <property type="term" value="F:mRNA binding"/>
    <property type="evidence" value="ECO:0007669"/>
    <property type="project" value="TreeGrafter"/>
</dbReference>